<evidence type="ECO:0000313" key="2">
    <source>
        <dbReference type="EMBL" id="KAF9543576.1"/>
    </source>
</evidence>
<evidence type="ECO:0000256" key="1">
    <source>
        <dbReference type="SAM" id="MobiDB-lite"/>
    </source>
</evidence>
<feature type="region of interest" description="Disordered" evidence="1">
    <location>
        <begin position="299"/>
        <end position="318"/>
    </location>
</feature>
<keyword evidence="3" id="KW-1185">Reference proteome</keyword>
<gene>
    <name evidence="2" type="ORF">EC957_000760</name>
</gene>
<feature type="region of interest" description="Disordered" evidence="1">
    <location>
        <begin position="264"/>
        <end position="291"/>
    </location>
</feature>
<feature type="compositionally biased region" description="Low complexity" evidence="1">
    <location>
        <begin position="399"/>
        <end position="428"/>
    </location>
</feature>
<feature type="compositionally biased region" description="Basic and acidic residues" evidence="1">
    <location>
        <begin position="219"/>
        <end position="230"/>
    </location>
</feature>
<feature type="region of interest" description="Disordered" evidence="1">
    <location>
        <begin position="51"/>
        <end position="106"/>
    </location>
</feature>
<feature type="region of interest" description="Disordered" evidence="1">
    <location>
        <begin position="154"/>
        <end position="237"/>
    </location>
</feature>
<name>A0A9P6F758_9FUNG</name>
<proteinExistence type="predicted"/>
<sequence>MIYPKPPNSLDPLPPTPITTNQLFNLPRIPYFYSVTPYPLALANTLNPPSDMKRRYTSDDHNPNDPSSLPSRSYNGPNDVRIQQTQQGSQLEIPEGAGADDDIDPLGVDMIEGRVLKKMKRIKLSSESPPSDLSDMFTPQLDTHTLGNAVWNSERNEISSPTTSTSQRLSSQPLPMGSLRPIAPIRISTRPSSRQESAALLLASSSSSTSAPSSTTLEFRSRGDEGRAKADATLPRASDSTDATLYARMNTLLHQVHASRFGIPDELPLADDGRTSPAQNGPSAPELRQHPQDPAQAFTANAAWQQHQQQQQQQQQTRIIAANTAWSQQPGGPSTNTAWYQQQQRNAILATQMVDEDDEMADVSETQGFSASFSANGYRTPHGMNENLGSQQGYVLNQHLSHQQQQQQQQQQQHQQHQQSIQQQQSGQTAEEHNLYHTINSQLRAAFLTRSEMDKRYR</sequence>
<organism evidence="2 3">
    <name type="scientific">Mortierella hygrophila</name>
    <dbReference type="NCBI Taxonomy" id="979708"/>
    <lineage>
        <taxon>Eukaryota</taxon>
        <taxon>Fungi</taxon>
        <taxon>Fungi incertae sedis</taxon>
        <taxon>Mucoromycota</taxon>
        <taxon>Mortierellomycotina</taxon>
        <taxon>Mortierellomycetes</taxon>
        <taxon>Mortierellales</taxon>
        <taxon>Mortierellaceae</taxon>
        <taxon>Mortierella</taxon>
    </lineage>
</organism>
<feature type="compositionally biased region" description="Polar residues" evidence="1">
    <location>
        <begin position="64"/>
        <end position="90"/>
    </location>
</feature>
<dbReference type="AlphaFoldDB" id="A0A9P6F758"/>
<comment type="caution">
    <text evidence="2">The sequence shown here is derived from an EMBL/GenBank/DDBJ whole genome shotgun (WGS) entry which is preliminary data.</text>
</comment>
<accession>A0A9P6F758</accession>
<feature type="region of interest" description="Disordered" evidence="1">
    <location>
        <begin position="399"/>
        <end position="431"/>
    </location>
</feature>
<feature type="compositionally biased region" description="Basic and acidic residues" evidence="1">
    <location>
        <begin position="51"/>
        <end position="63"/>
    </location>
</feature>
<dbReference type="EMBL" id="JAAAXW010000110">
    <property type="protein sequence ID" value="KAF9543576.1"/>
    <property type="molecule type" value="Genomic_DNA"/>
</dbReference>
<reference evidence="2" key="1">
    <citation type="journal article" date="2020" name="Fungal Divers.">
        <title>Resolving the Mortierellaceae phylogeny through synthesis of multi-gene phylogenetics and phylogenomics.</title>
        <authorList>
            <person name="Vandepol N."/>
            <person name="Liber J."/>
            <person name="Desiro A."/>
            <person name="Na H."/>
            <person name="Kennedy M."/>
            <person name="Barry K."/>
            <person name="Grigoriev I.V."/>
            <person name="Miller A.N."/>
            <person name="O'Donnell K."/>
            <person name="Stajich J.E."/>
            <person name="Bonito G."/>
        </authorList>
    </citation>
    <scope>NUCLEOTIDE SEQUENCE</scope>
    <source>
        <strain evidence="2">NRRL 2591</strain>
    </source>
</reference>
<feature type="compositionally biased region" description="Low complexity" evidence="1">
    <location>
        <begin position="197"/>
        <end position="217"/>
    </location>
</feature>
<protein>
    <submittedName>
        <fullName evidence="2">Uncharacterized protein</fullName>
    </submittedName>
</protein>
<dbReference type="Proteomes" id="UP000723463">
    <property type="component" value="Unassembled WGS sequence"/>
</dbReference>
<evidence type="ECO:0000313" key="3">
    <source>
        <dbReference type="Proteomes" id="UP000723463"/>
    </source>
</evidence>
<feature type="compositionally biased region" description="Polar residues" evidence="1">
    <location>
        <begin position="154"/>
        <end position="173"/>
    </location>
</feature>
<feature type="compositionally biased region" description="Low complexity" evidence="1">
    <location>
        <begin position="305"/>
        <end position="316"/>
    </location>
</feature>